<dbReference type="InterPro" id="IPR012337">
    <property type="entry name" value="RNaseH-like_sf"/>
</dbReference>
<sequence length="133" mass="14956">MIKLFIDGASAGNPGPSGAGIFIVRPGEDSEHHVLPLETMTNHEAEFAALREALRICVEREWTGVSIHTDSQLVDEAVEKQHTRHPLYRPLLGEVLELFEQCSLCFVKWIPSTRNRTADRLSKEAVRMNNSSF</sequence>
<dbReference type="OrthoDB" id="7845843at2"/>
<dbReference type="GO" id="GO:0004523">
    <property type="term" value="F:RNA-DNA hybrid ribonuclease activity"/>
    <property type="evidence" value="ECO:0007669"/>
    <property type="project" value="InterPro"/>
</dbReference>
<evidence type="ECO:0000313" key="3">
    <source>
        <dbReference type="Proteomes" id="UP000199668"/>
    </source>
</evidence>
<dbReference type="Pfam" id="PF13456">
    <property type="entry name" value="RVT_3"/>
    <property type="match status" value="1"/>
</dbReference>
<dbReference type="STRING" id="266892.SAMN04488054_104131"/>
<evidence type="ECO:0000259" key="1">
    <source>
        <dbReference type="PROSITE" id="PS50879"/>
    </source>
</evidence>
<reference evidence="2 3" key="1">
    <citation type="submission" date="2016-10" db="EMBL/GenBank/DDBJ databases">
        <authorList>
            <person name="de Groot N.N."/>
        </authorList>
    </citation>
    <scope>NUCLEOTIDE SEQUENCE [LARGE SCALE GENOMIC DNA]</scope>
    <source>
        <strain evidence="2 3">CGMCC 1.6134</strain>
    </source>
</reference>
<name>A0A1I4K6N8_9BACI</name>
<organism evidence="2 3">
    <name type="scientific">Salibacterium qingdaonense</name>
    <dbReference type="NCBI Taxonomy" id="266892"/>
    <lineage>
        <taxon>Bacteria</taxon>
        <taxon>Bacillati</taxon>
        <taxon>Bacillota</taxon>
        <taxon>Bacilli</taxon>
        <taxon>Bacillales</taxon>
        <taxon>Bacillaceae</taxon>
    </lineage>
</organism>
<dbReference type="Proteomes" id="UP000199668">
    <property type="component" value="Unassembled WGS sequence"/>
</dbReference>
<dbReference type="CDD" id="cd09279">
    <property type="entry name" value="RNase_HI_like"/>
    <property type="match status" value="1"/>
</dbReference>
<keyword evidence="3" id="KW-1185">Reference proteome</keyword>
<protein>
    <submittedName>
        <fullName evidence="2">Ribonuclease HI</fullName>
    </submittedName>
</protein>
<dbReference type="PROSITE" id="PS50879">
    <property type="entry name" value="RNASE_H_1"/>
    <property type="match status" value="1"/>
</dbReference>
<dbReference type="GO" id="GO:0003676">
    <property type="term" value="F:nucleic acid binding"/>
    <property type="evidence" value="ECO:0007669"/>
    <property type="project" value="InterPro"/>
</dbReference>
<gene>
    <name evidence="2" type="ORF">SAMN04488054_104131</name>
</gene>
<proteinExistence type="predicted"/>
<accession>A0A1I4K6N8</accession>
<evidence type="ECO:0000313" key="2">
    <source>
        <dbReference type="EMBL" id="SFL74116.1"/>
    </source>
</evidence>
<dbReference type="SUPFAM" id="SSF53098">
    <property type="entry name" value="Ribonuclease H-like"/>
    <property type="match status" value="1"/>
</dbReference>
<dbReference type="PANTHER" id="PTHR47723:SF19">
    <property type="entry name" value="POLYNUCLEOTIDYL TRANSFERASE, RIBONUCLEASE H-LIKE SUPERFAMILY PROTEIN"/>
    <property type="match status" value="1"/>
</dbReference>
<dbReference type="InterPro" id="IPR036397">
    <property type="entry name" value="RNaseH_sf"/>
</dbReference>
<feature type="domain" description="RNase H type-1" evidence="1">
    <location>
        <begin position="1"/>
        <end position="127"/>
    </location>
</feature>
<dbReference type="EMBL" id="FOTY01000004">
    <property type="protein sequence ID" value="SFL74116.1"/>
    <property type="molecule type" value="Genomic_DNA"/>
</dbReference>
<dbReference type="InterPro" id="IPR053151">
    <property type="entry name" value="RNase_H-like"/>
</dbReference>
<dbReference type="InterPro" id="IPR002156">
    <property type="entry name" value="RNaseH_domain"/>
</dbReference>
<dbReference type="AlphaFoldDB" id="A0A1I4K6N8"/>
<dbReference type="PANTHER" id="PTHR47723">
    <property type="entry name" value="OS05G0353850 PROTEIN"/>
    <property type="match status" value="1"/>
</dbReference>
<dbReference type="Gene3D" id="3.30.420.10">
    <property type="entry name" value="Ribonuclease H-like superfamily/Ribonuclease H"/>
    <property type="match status" value="1"/>
</dbReference>
<dbReference type="RefSeq" id="WP_090926006.1">
    <property type="nucleotide sequence ID" value="NZ_FOTY01000004.1"/>
</dbReference>